<dbReference type="EMBL" id="BARV01011383">
    <property type="protein sequence ID" value="GAI07282.1"/>
    <property type="molecule type" value="Genomic_DNA"/>
</dbReference>
<feature type="transmembrane region" description="Helical" evidence="8">
    <location>
        <begin position="215"/>
        <end position="236"/>
    </location>
</feature>
<dbReference type="GO" id="GO:0035269">
    <property type="term" value="P:protein O-linked glycosylation via mannose"/>
    <property type="evidence" value="ECO:0007669"/>
    <property type="project" value="TreeGrafter"/>
</dbReference>
<dbReference type="InterPro" id="IPR001173">
    <property type="entry name" value="Glyco_trans_2-like"/>
</dbReference>
<dbReference type="Pfam" id="PF00535">
    <property type="entry name" value="Glycos_transf_2"/>
    <property type="match status" value="1"/>
</dbReference>
<dbReference type="SUPFAM" id="SSF53448">
    <property type="entry name" value="Nucleotide-diphospho-sugar transferases"/>
    <property type="match status" value="1"/>
</dbReference>
<keyword evidence="4" id="KW-0808">Transferase</keyword>
<organism evidence="11">
    <name type="scientific">marine sediment metagenome</name>
    <dbReference type="NCBI Taxonomy" id="412755"/>
    <lineage>
        <taxon>unclassified sequences</taxon>
        <taxon>metagenomes</taxon>
        <taxon>ecological metagenomes</taxon>
    </lineage>
</organism>
<dbReference type="Gene3D" id="3.90.550.10">
    <property type="entry name" value="Spore Coat Polysaccharide Biosynthesis Protein SpsA, Chain A"/>
    <property type="match status" value="1"/>
</dbReference>
<protein>
    <submittedName>
        <fullName evidence="11">Uncharacterized protein</fullName>
    </submittedName>
</protein>
<feature type="domain" description="Glycosyltransferase 2-like" evidence="9">
    <location>
        <begin position="1"/>
        <end position="81"/>
    </location>
</feature>
<feature type="non-terminal residue" evidence="11">
    <location>
        <position position="1"/>
    </location>
</feature>
<comment type="similarity">
    <text evidence="2">Belongs to the glycosyltransferase 2 family.</text>
</comment>
<dbReference type="GO" id="GO:0006506">
    <property type="term" value="P:GPI anchor biosynthetic process"/>
    <property type="evidence" value="ECO:0007669"/>
    <property type="project" value="TreeGrafter"/>
</dbReference>
<keyword evidence="6 8" id="KW-1133">Transmembrane helix</keyword>
<gene>
    <name evidence="11" type="ORF">S06H3_21617</name>
</gene>
<sequence>VIDADLQHPPEILPELLKEIRNGAGVIIASRYVEGGGSEGWSVKRKIISKGSKLLAQLLLPSLRGIKDPLSGFFLLRRKVIDGVALSPTGYKILLEVLVRGKPSEVAEVPYVLRERERGESNLNAGEGINYLKHLYRLAGSGGTIRFIKFCLVGLSGVLVNEGLLWMLTEGLGLYYVLSAAIAIETAILTNFILNDIWTFRDRRSPGIKSVLRRALKFNLVSIAGLGINMAILLTFTEVLGISYLAGFS</sequence>
<dbReference type="PANTHER" id="PTHR43398">
    <property type="entry name" value="DOLICHOL-PHOSPHATE MANNOSYLTRANSFERASE SUBUNIT 1"/>
    <property type="match status" value="1"/>
</dbReference>
<evidence type="ECO:0000259" key="9">
    <source>
        <dbReference type="Pfam" id="PF00535"/>
    </source>
</evidence>
<dbReference type="InterPro" id="IPR007267">
    <property type="entry name" value="GtrA_DPMS_TM"/>
</dbReference>
<evidence type="ECO:0000259" key="10">
    <source>
        <dbReference type="Pfam" id="PF04138"/>
    </source>
</evidence>
<evidence type="ECO:0000256" key="3">
    <source>
        <dbReference type="ARBA" id="ARBA00022676"/>
    </source>
</evidence>
<dbReference type="PANTHER" id="PTHR43398:SF1">
    <property type="entry name" value="DOLICHOL-PHOSPHATE MANNOSYLTRANSFERASE SUBUNIT 1"/>
    <property type="match status" value="1"/>
</dbReference>
<comment type="subcellular location">
    <subcellularLocation>
        <location evidence="1">Membrane</location>
        <topology evidence="1">Multi-pass membrane protein</topology>
    </subcellularLocation>
</comment>
<feature type="domain" description="GtrA/DPMS transmembrane" evidence="10">
    <location>
        <begin position="149"/>
        <end position="245"/>
    </location>
</feature>
<feature type="transmembrane region" description="Helical" evidence="8">
    <location>
        <begin position="174"/>
        <end position="194"/>
    </location>
</feature>
<evidence type="ECO:0000313" key="11">
    <source>
        <dbReference type="EMBL" id="GAI07282.1"/>
    </source>
</evidence>
<evidence type="ECO:0000256" key="6">
    <source>
        <dbReference type="ARBA" id="ARBA00022989"/>
    </source>
</evidence>
<keyword evidence="5 8" id="KW-0812">Transmembrane</keyword>
<proteinExistence type="inferred from homology"/>
<dbReference type="AlphaFoldDB" id="X1KJP9"/>
<evidence type="ECO:0000256" key="4">
    <source>
        <dbReference type="ARBA" id="ARBA00022679"/>
    </source>
</evidence>
<evidence type="ECO:0000256" key="7">
    <source>
        <dbReference type="ARBA" id="ARBA00023136"/>
    </source>
</evidence>
<feature type="non-terminal residue" evidence="11">
    <location>
        <position position="249"/>
    </location>
</feature>
<dbReference type="GO" id="GO:0006488">
    <property type="term" value="P:dolichol-linked oligosaccharide biosynthetic process"/>
    <property type="evidence" value="ECO:0007669"/>
    <property type="project" value="TreeGrafter"/>
</dbReference>
<evidence type="ECO:0000256" key="1">
    <source>
        <dbReference type="ARBA" id="ARBA00004141"/>
    </source>
</evidence>
<keyword evidence="7 8" id="KW-0472">Membrane</keyword>
<evidence type="ECO:0000256" key="5">
    <source>
        <dbReference type="ARBA" id="ARBA00022692"/>
    </source>
</evidence>
<dbReference type="GO" id="GO:0016020">
    <property type="term" value="C:membrane"/>
    <property type="evidence" value="ECO:0007669"/>
    <property type="project" value="UniProtKB-SubCell"/>
</dbReference>
<dbReference type="InterPro" id="IPR039528">
    <property type="entry name" value="DPM1-like"/>
</dbReference>
<keyword evidence="3" id="KW-0328">Glycosyltransferase</keyword>
<evidence type="ECO:0000256" key="2">
    <source>
        <dbReference type="ARBA" id="ARBA00006739"/>
    </source>
</evidence>
<comment type="caution">
    <text evidence="11">The sequence shown here is derived from an EMBL/GenBank/DDBJ whole genome shotgun (WGS) entry which is preliminary data.</text>
</comment>
<accession>X1KJP9</accession>
<reference evidence="11" key="1">
    <citation type="journal article" date="2014" name="Front. Microbiol.">
        <title>High frequency of phylogenetically diverse reductive dehalogenase-homologous genes in deep subseafloor sedimentary metagenomes.</title>
        <authorList>
            <person name="Kawai M."/>
            <person name="Futagami T."/>
            <person name="Toyoda A."/>
            <person name="Takaki Y."/>
            <person name="Nishi S."/>
            <person name="Hori S."/>
            <person name="Arai W."/>
            <person name="Tsubouchi T."/>
            <person name="Morono Y."/>
            <person name="Uchiyama I."/>
            <person name="Ito T."/>
            <person name="Fujiyama A."/>
            <person name="Inagaki F."/>
            <person name="Takami H."/>
        </authorList>
    </citation>
    <scope>NUCLEOTIDE SEQUENCE</scope>
    <source>
        <strain evidence="11">Expedition CK06-06</strain>
    </source>
</reference>
<dbReference type="GO" id="GO:0000271">
    <property type="term" value="P:polysaccharide biosynthetic process"/>
    <property type="evidence" value="ECO:0007669"/>
    <property type="project" value="InterPro"/>
</dbReference>
<evidence type="ECO:0000256" key="8">
    <source>
        <dbReference type="SAM" id="Phobius"/>
    </source>
</evidence>
<dbReference type="GO" id="GO:0004582">
    <property type="term" value="F:dolichyl-phosphate beta-D-mannosyltransferase activity"/>
    <property type="evidence" value="ECO:0007669"/>
    <property type="project" value="InterPro"/>
</dbReference>
<dbReference type="InterPro" id="IPR029044">
    <property type="entry name" value="Nucleotide-diphossugar_trans"/>
</dbReference>
<dbReference type="Pfam" id="PF04138">
    <property type="entry name" value="GtrA_DPMS_TM"/>
    <property type="match status" value="1"/>
</dbReference>
<name>X1KJP9_9ZZZZ</name>